<organism evidence="2 3">
    <name type="scientific">Haloplanus aerogenes</name>
    <dbReference type="NCBI Taxonomy" id="660522"/>
    <lineage>
        <taxon>Archaea</taxon>
        <taxon>Methanobacteriati</taxon>
        <taxon>Methanobacteriota</taxon>
        <taxon>Stenosarchaea group</taxon>
        <taxon>Halobacteria</taxon>
        <taxon>Halobacteriales</taxon>
        <taxon>Haloferacaceae</taxon>
        <taxon>Haloplanus</taxon>
    </lineage>
</organism>
<dbReference type="AlphaFoldDB" id="A0A3M0CZL5"/>
<evidence type="ECO:0000313" key="3">
    <source>
        <dbReference type="Proteomes" id="UP000277326"/>
    </source>
</evidence>
<gene>
    <name evidence="2" type="ORF">ATH50_3105</name>
    <name evidence="1" type="ORF">DU502_15570</name>
</gene>
<dbReference type="EMBL" id="REFS01000006">
    <property type="protein sequence ID" value="RMB12949.1"/>
    <property type="molecule type" value="Genomic_DNA"/>
</dbReference>
<reference evidence="2" key="3">
    <citation type="submission" date="2018-10" db="EMBL/GenBank/DDBJ databases">
        <authorList>
            <person name="Whitman W."/>
            <person name="Huntemann M."/>
            <person name="Clum A."/>
            <person name="Pillay M."/>
            <person name="Palaniappan K."/>
            <person name="Varghese N."/>
            <person name="Mikhailova N."/>
            <person name="Stamatis D."/>
            <person name="Reddy T."/>
            <person name="Daum C."/>
            <person name="Shapiro N."/>
            <person name="Ivanova N."/>
            <person name="Kyrpides N."/>
            <person name="Woyke T."/>
        </authorList>
    </citation>
    <scope>NUCLEOTIDE SEQUENCE</scope>
    <source>
        <strain evidence="2">CGMCC 1.10124</strain>
    </source>
</reference>
<keyword evidence="4" id="KW-1185">Reference proteome</keyword>
<dbReference type="Proteomes" id="UP000282007">
    <property type="component" value="Chromosome"/>
</dbReference>
<sequence>MQLTQNNVEDFVEGVFDFYNENTLLGEANSVREYGSANLPTKTRERSAKLKVQDFSAGIAHHNVKPVVNEITSFEQSKLLNWFEQEHDAREQVGSNEFSPSLTKTVLGSLDSPVQVLLPDKMEYRYHIDNGTHLQGNRNIPITWFPPNQYDQTGFAVDRGGYVLQKQQGDTSVVDDSLNIDLPNDYSKSWLVLKVDDDPSGGVEVTLRSEFTSLQKSDEYDSVCLLDLPSLNVP</sequence>
<protein>
    <submittedName>
        <fullName evidence="2">Uncharacterized protein</fullName>
    </submittedName>
</protein>
<proteinExistence type="predicted"/>
<reference evidence="1 4" key="2">
    <citation type="submission" date="2018-07" db="EMBL/GenBank/DDBJ databases">
        <title>Genome sequences of Haloplanus aerogenes JCM 16430T.</title>
        <authorList>
            <person name="Kim Y.B."/>
            <person name="Roh S.W."/>
        </authorList>
    </citation>
    <scope>NUCLEOTIDE SEQUENCE [LARGE SCALE GENOMIC DNA]</scope>
    <source>
        <strain evidence="1 4">JCM 16430</strain>
    </source>
</reference>
<reference evidence="2 3" key="1">
    <citation type="journal article" date="2015" name="Stand. Genomic Sci.">
        <title>Genomic Encyclopedia of Bacterial and Archaeal Type Strains, Phase III: the genomes of soil and plant-associated and newly described type strains.</title>
        <authorList>
            <person name="Whitman W.B."/>
            <person name="Woyke T."/>
            <person name="Klenk H.P."/>
            <person name="Zhou Y."/>
            <person name="Lilburn T.G."/>
            <person name="Beck B.J."/>
            <person name="De Vos P."/>
            <person name="Vandamme P."/>
            <person name="Eisen J.A."/>
            <person name="Garrity G."/>
            <person name="Hugenholtz P."/>
            <person name="Kyrpides N.C."/>
        </authorList>
    </citation>
    <scope>NUCLEOTIDE SEQUENCE [LARGE SCALE GENOMIC DNA]</scope>
    <source>
        <strain evidence="2 3">CGMCC 1.10124</strain>
    </source>
</reference>
<name>A0A3M0CZL5_9EURY</name>
<evidence type="ECO:0000313" key="1">
    <source>
        <dbReference type="EMBL" id="AZH26707.1"/>
    </source>
</evidence>
<dbReference type="OrthoDB" id="378325at2157"/>
<dbReference type="KEGG" id="haer:DU502_15570"/>
<evidence type="ECO:0000313" key="2">
    <source>
        <dbReference type="EMBL" id="RMB12949.1"/>
    </source>
</evidence>
<evidence type="ECO:0000313" key="4">
    <source>
        <dbReference type="Proteomes" id="UP000282007"/>
    </source>
</evidence>
<dbReference type="EMBL" id="CP034145">
    <property type="protein sequence ID" value="AZH26707.1"/>
    <property type="molecule type" value="Genomic_DNA"/>
</dbReference>
<accession>A0A3M0CZL5</accession>
<dbReference type="Proteomes" id="UP000277326">
    <property type="component" value="Unassembled WGS sequence"/>
</dbReference>
<dbReference type="RefSeq" id="WP_121921666.1">
    <property type="nucleotide sequence ID" value="NZ_CP034145.1"/>
</dbReference>
<dbReference type="GeneID" id="38472734"/>